<dbReference type="Gene3D" id="1.10.10.10">
    <property type="entry name" value="Winged helix-like DNA-binding domain superfamily/Winged helix DNA-binding domain"/>
    <property type="match status" value="1"/>
</dbReference>
<gene>
    <name evidence="9" type="ORF">HJC23_007100</name>
</gene>
<dbReference type="InterPro" id="IPR039420">
    <property type="entry name" value="WalR-like"/>
</dbReference>
<organism evidence="9 10">
    <name type="scientific">Cyclotella cryptica</name>
    <dbReference type="NCBI Taxonomy" id="29204"/>
    <lineage>
        <taxon>Eukaryota</taxon>
        <taxon>Sar</taxon>
        <taxon>Stramenopiles</taxon>
        <taxon>Ochrophyta</taxon>
        <taxon>Bacillariophyta</taxon>
        <taxon>Coscinodiscophyceae</taxon>
        <taxon>Thalassiosirophycidae</taxon>
        <taxon>Stephanodiscales</taxon>
        <taxon>Stephanodiscaceae</taxon>
        <taxon>Cyclotella</taxon>
    </lineage>
</organism>
<protein>
    <recommendedName>
        <fullName evidence="8">Response regulatory domain-containing protein</fullName>
    </recommendedName>
</protein>
<dbReference type="EMBL" id="JABMIG020000312">
    <property type="protein sequence ID" value="KAL3781580.1"/>
    <property type="molecule type" value="Genomic_DNA"/>
</dbReference>
<dbReference type="SMART" id="SM00421">
    <property type="entry name" value="HTH_LUXR"/>
    <property type="match status" value="1"/>
</dbReference>
<dbReference type="Proteomes" id="UP001516023">
    <property type="component" value="Unassembled WGS sequence"/>
</dbReference>
<dbReference type="InterPro" id="IPR001789">
    <property type="entry name" value="Sig_transdc_resp-reg_receiver"/>
</dbReference>
<sequence length="438" mass="49615">MPFVLHSLASHLHLMPSHAVHLVRTDSCSSGGRRQSFADARSPLERRGGQPRRREMAKTAVPMQRFVLYVAILCWHGFTTLLAFSSHSRARCSGYVCLHEPESMLWMTNSFDRVERSEKSTSEERQQKEQKWILLVEDDKALRDKIGDHLANEGGYFVTGVPDARSAILVCRGAIRTKNKVPESARVGKSKQLLSRPDCLVLDLRLSGSMNGLDLLKVVRSDPTIEFLPVILLAERGRAEDRLEGYDAGADAFLLKPFDLDELLALIDGLVKRDRFSSRLTRGNDGFVGSAVIKSEELRREILEIKRLLMDLGFQKNMTLNGAKYNYINDGSTEQILLEIKDTIRRGSMHENSSEIDPEEESNEDTSARDTKYSMLLPDEVAILNLIDQGMTNKEIASTTKLSLDLITKKLNGMFKKVKVKNKTELLQWWKKYQQNFG</sequence>
<evidence type="ECO:0000256" key="5">
    <source>
        <dbReference type="ARBA" id="ARBA00023163"/>
    </source>
</evidence>
<keyword evidence="1 6" id="KW-0597">Phosphoprotein</keyword>
<dbReference type="InterPro" id="IPR036388">
    <property type="entry name" value="WH-like_DNA-bd_sf"/>
</dbReference>
<feature type="modified residue" description="4-aspartylphosphate" evidence="6">
    <location>
        <position position="203"/>
    </location>
</feature>
<evidence type="ECO:0000313" key="10">
    <source>
        <dbReference type="Proteomes" id="UP001516023"/>
    </source>
</evidence>
<evidence type="ECO:0000256" key="1">
    <source>
        <dbReference type="ARBA" id="ARBA00022553"/>
    </source>
</evidence>
<accession>A0ABD3P047</accession>
<feature type="region of interest" description="Disordered" evidence="7">
    <location>
        <begin position="31"/>
        <end position="56"/>
    </location>
</feature>
<keyword evidence="4" id="KW-0238">DNA-binding</keyword>
<dbReference type="PANTHER" id="PTHR48111:SF1">
    <property type="entry name" value="TWO-COMPONENT RESPONSE REGULATOR ORR33"/>
    <property type="match status" value="1"/>
</dbReference>
<dbReference type="AlphaFoldDB" id="A0ABD3P047"/>
<name>A0ABD3P047_9STRA</name>
<dbReference type="SUPFAM" id="SSF46894">
    <property type="entry name" value="C-terminal effector domain of the bipartite response regulators"/>
    <property type="match status" value="1"/>
</dbReference>
<feature type="region of interest" description="Disordered" evidence="7">
    <location>
        <begin position="348"/>
        <end position="369"/>
    </location>
</feature>
<dbReference type="InterPro" id="IPR000792">
    <property type="entry name" value="Tscrpt_reg_LuxR_C"/>
</dbReference>
<dbReference type="InterPro" id="IPR016032">
    <property type="entry name" value="Sig_transdc_resp-reg_C-effctor"/>
</dbReference>
<evidence type="ECO:0000313" key="9">
    <source>
        <dbReference type="EMBL" id="KAL3781580.1"/>
    </source>
</evidence>
<feature type="domain" description="Response regulatory" evidence="8">
    <location>
        <begin position="132"/>
        <end position="271"/>
    </location>
</feature>
<dbReference type="PROSITE" id="PS50110">
    <property type="entry name" value="RESPONSE_REGULATORY"/>
    <property type="match status" value="1"/>
</dbReference>
<feature type="compositionally biased region" description="Acidic residues" evidence="7">
    <location>
        <begin position="354"/>
        <end position="364"/>
    </location>
</feature>
<dbReference type="Pfam" id="PF00196">
    <property type="entry name" value="GerE"/>
    <property type="match status" value="1"/>
</dbReference>
<dbReference type="GO" id="GO:0000160">
    <property type="term" value="P:phosphorelay signal transduction system"/>
    <property type="evidence" value="ECO:0007669"/>
    <property type="project" value="UniProtKB-KW"/>
</dbReference>
<dbReference type="SMART" id="SM00448">
    <property type="entry name" value="REC"/>
    <property type="match status" value="1"/>
</dbReference>
<evidence type="ECO:0000256" key="6">
    <source>
        <dbReference type="PROSITE-ProRule" id="PRU00169"/>
    </source>
</evidence>
<evidence type="ECO:0000256" key="3">
    <source>
        <dbReference type="ARBA" id="ARBA00023015"/>
    </source>
</evidence>
<keyword evidence="2" id="KW-0902">Two-component regulatory system</keyword>
<dbReference type="Gene3D" id="3.40.50.2300">
    <property type="match status" value="1"/>
</dbReference>
<comment type="caution">
    <text evidence="9">The sequence shown here is derived from an EMBL/GenBank/DDBJ whole genome shotgun (WGS) entry which is preliminary data.</text>
</comment>
<dbReference type="PANTHER" id="PTHR48111">
    <property type="entry name" value="REGULATOR OF RPOS"/>
    <property type="match status" value="1"/>
</dbReference>
<feature type="compositionally biased region" description="Basic and acidic residues" evidence="7">
    <location>
        <begin position="42"/>
        <end position="56"/>
    </location>
</feature>
<evidence type="ECO:0000256" key="4">
    <source>
        <dbReference type="ARBA" id="ARBA00023125"/>
    </source>
</evidence>
<evidence type="ECO:0000256" key="7">
    <source>
        <dbReference type="SAM" id="MobiDB-lite"/>
    </source>
</evidence>
<keyword evidence="3" id="KW-0805">Transcription regulation</keyword>
<dbReference type="SUPFAM" id="SSF52172">
    <property type="entry name" value="CheY-like"/>
    <property type="match status" value="1"/>
</dbReference>
<evidence type="ECO:0000256" key="2">
    <source>
        <dbReference type="ARBA" id="ARBA00023012"/>
    </source>
</evidence>
<dbReference type="InterPro" id="IPR011006">
    <property type="entry name" value="CheY-like_superfamily"/>
</dbReference>
<proteinExistence type="predicted"/>
<reference evidence="9 10" key="1">
    <citation type="journal article" date="2020" name="G3 (Bethesda)">
        <title>Improved Reference Genome for Cyclotella cryptica CCMP332, a Model for Cell Wall Morphogenesis, Salinity Adaptation, and Lipid Production in Diatoms (Bacillariophyta).</title>
        <authorList>
            <person name="Roberts W.R."/>
            <person name="Downey K.M."/>
            <person name="Ruck E.C."/>
            <person name="Traller J.C."/>
            <person name="Alverson A.J."/>
        </authorList>
    </citation>
    <scope>NUCLEOTIDE SEQUENCE [LARGE SCALE GENOMIC DNA]</scope>
    <source>
        <strain evidence="9 10">CCMP332</strain>
    </source>
</reference>
<keyword evidence="5" id="KW-0804">Transcription</keyword>
<evidence type="ECO:0000259" key="8">
    <source>
        <dbReference type="PROSITE" id="PS50110"/>
    </source>
</evidence>
<dbReference type="GO" id="GO:0003677">
    <property type="term" value="F:DNA binding"/>
    <property type="evidence" value="ECO:0007669"/>
    <property type="project" value="UniProtKB-KW"/>
</dbReference>
<dbReference type="Pfam" id="PF00072">
    <property type="entry name" value="Response_reg"/>
    <property type="match status" value="1"/>
</dbReference>
<keyword evidence="10" id="KW-1185">Reference proteome</keyword>